<dbReference type="SUPFAM" id="SSF51306">
    <property type="entry name" value="LexA/Signal peptidase"/>
    <property type="match status" value="1"/>
</dbReference>
<evidence type="ECO:0000313" key="3">
    <source>
        <dbReference type="Proteomes" id="UP000664771"/>
    </source>
</evidence>
<proteinExistence type="predicted"/>
<dbReference type="InterPro" id="IPR036286">
    <property type="entry name" value="LexA/Signal_pep-like_sf"/>
</dbReference>
<dbReference type="Proteomes" id="UP000664771">
    <property type="component" value="Unassembled WGS sequence"/>
</dbReference>
<keyword evidence="3" id="KW-1185">Reference proteome</keyword>
<gene>
    <name evidence="2" type="ORF">J2D73_20120</name>
</gene>
<feature type="domain" description="Peptidase S24/S26A/S26B/S26C" evidence="1">
    <location>
        <begin position="87"/>
        <end position="205"/>
    </location>
</feature>
<reference evidence="2 3" key="1">
    <citation type="submission" date="2021-03" db="EMBL/GenBank/DDBJ databases">
        <title>The complete genome sequence of Acetobacter sacchari TBRC 11175.</title>
        <authorList>
            <person name="Charoenyingcharoen P."/>
            <person name="Yukphan P."/>
        </authorList>
    </citation>
    <scope>NUCLEOTIDE SEQUENCE [LARGE SCALE GENOMIC DNA]</scope>
    <source>
        <strain evidence="2 3">TBRC 11175</strain>
    </source>
</reference>
<dbReference type="RefSeq" id="WP_207884191.1">
    <property type="nucleotide sequence ID" value="NZ_JAFVMF010000048.1"/>
</dbReference>
<accession>A0ABS3M1L0</accession>
<dbReference type="CDD" id="cd06529">
    <property type="entry name" value="S24_LexA-like"/>
    <property type="match status" value="1"/>
</dbReference>
<sequence length="236" mass="26526">MKTDEERLRDSQRAWIDEIVEKHGETYTSIARKAKLTPTTLTRFMNKEADANHNLSAKTEAKIRAVFSDVAIKRPELIRVSNLSHVPIVGVVQAGLWQSDFVLSEYTAAEFIEVTPDPRYPHFQRVAFRVQGDSMNLVYVPGTVVLAIRFYDLGRNPRTGEKVIAVRQSNGVEEATVKEIEIMPDGRVALWPRSTNPEYSQAIIVPDMSALAPFADDGGHPEVRIEALIVQSIRLE</sequence>
<dbReference type="InterPro" id="IPR039418">
    <property type="entry name" value="LexA-like"/>
</dbReference>
<evidence type="ECO:0000313" key="2">
    <source>
        <dbReference type="EMBL" id="MBO1362087.1"/>
    </source>
</evidence>
<name>A0ABS3M1L0_9PROT</name>
<dbReference type="Pfam" id="PF00717">
    <property type="entry name" value="Peptidase_S24"/>
    <property type="match status" value="1"/>
</dbReference>
<dbReference type="Gene3D" id="2.10.109.10">
    <property type="entry name" value="Umud Fragment, subunit A"/>
    <property type="match status" value="1"/>
</dbReference>
<dbReference type="InterPro" id="IPR015927">
    <property type="entry name" value="Peptidase_S24_S26A/B/C"/>
</dbReference>
<dbReference type="EMBL" id="JAFVMF010000048">
    <property type="protein sequence ID" value="MBO1362087.1"/>
    <property type="molecule type" value="Genomic_DNA"/>
</dbReference>
<protein>
    <submittedName>
        <fullName evidence="2">LexA family transcriptional regulator</fullName>
    </submittedName>
</protein>
<comment type="caution">
    <text evidence="2">The sequence shown here is derived from an EMBL/GenBank/DDBJ whole genome shotgun (WGS) entry which is preliminary data.</text>
</comment>
<organism evidence="2 3">
    <name type="scientific">Acetobacter sacchari</name>
    <dbReference type="NCBI Taxonomy" id="2661687"/>
    <lineage>
        <taxon>Bacteria</taxon>
        <taxon>Pseudomonadati</taxon>
        <taxon>Pseudomonadota</taxon>
        <taxon>Alphaproteobacteria</taxon>
        <taxon>Acetobacterales</taxon>
        <taxon>Acetobacteraceae</taxon>
        <taxon>Acetobacter</taxon>
    </lineage>
</organism>
<evidence type="ECO:0000259" key="1">
    <source>
        <dbReference type="Pfam" id="PF00717"/>
    </source>
</evidence>